<evidence type="ECO:0000313" key="3">
    <source>
        <dbReference type="Proteomes" id="UP000324897"/>
    </source>
</evidence>
<protein>
    <submittedName>
        <fullName evidence="2">Uncharacterized protein</fullName>
    </submittedName>
</protein>
<feature type="non-terminal residue" evidence="2">
    <location>
        <position position="1"/>
    </location>
</feature>
<organism evidence="2 3">
    <name type="scientific">Eragrostis curvula</name>
    <name type="common">weeping love grass</name>
    <dbReference type="NCBI Taxonomy" id="38414"/>
    <lineage>
        <taxon>Eukaryota</taxon>
        <taxon>Viridiplantae</taxon>
        <taxon>Streptophyta</taxon>
        <taxon>Embryophyta</taxon>
        <taxon>Tracheophyta</taxon>
        <taxon>Spermatophyta</taxon>
        <taxon>Magnoliopsida</taxon>
        <taxon>Liliopsida</taxon>
        <taxon>Poales</taxon>
        <taxon>Poaceae</taxon>
        <taxon>PACMAD clade</taxon>
        <taxon>Chloridoideae</taxon>
        <taxon>Eragrostideae</taxon>
        <taxon>Eragrostidinae</taxon>
        <taxon>Eragrostis</taxon>
    </lineage>
</organism>
<reference evidence="2 3" key="1">
    <citation type="journal article" date="2019" name="Sci. Rep.">
        <title>A high-quality genome of Eragrostis curvula grass provides insights into Poaceae evolution and supports new strategies to enhance forage quality.</title>
        <authorList>
            <person name="Carballo J."/>
            <person name="Santos B.A.C.M."/>
            <person name="Zappacosta D."/>
            <person name="Garbus I."/>
            <person name="Selva J.P."/>
            <person name="Gallo C.A."/>
            <person name="Diaz A."/>
            <person name="Albertini E."/>
            <person name="Caccamo M."/>
            <person name="Echenique V."/>
        </authorList>
    </citation>
    <scope>NUCLEOTIDE SEQUENCE [LARGE SCALE GENOMIC DNA]</scope>
    <source>
        <strain evidence="3">cv. Victoria</strain>
        <tissue evidence="2">Leaf</tissue>
    </source>
</reference>
<proteinExistence type="predicted"/>
<accession>A0A5J9W9A2</accession>
<sequence>MTAVLRRWAADVMRARRSSTSIFPPLLEEVEGIKKIGVPSEEVAGALKGMENRCKVYHWFWTRNERKVRGLLRHGLGWRVHAMFYTVVSAYVTVDGYESTNDAVDRYKYGTTFTYLEEPLTSMAEDATPSDIGEEAPPSTAERATASDVGAPDPNDEYSIKNCLTILEAIKELSDEEKAKATNIFKRRTAREIFVNLKNPRVRLIWLKGEIAPRSSHS</sequence>
<dbReference type="AlphaFoldDB" id="A0A5J9W9A2"/>
<dbReference type="Proteomes" id="UP000324897">
    <property type="component" value="Chromosome 5"/>
</dbReference>
<feature type="region of interest" description="Disordered" evidence="1">
    <location>
        <begin position="124"/>
        <end position="153"/>
    </location>
</feature>
<dbReference type="PANTHER" id="PTHR34395">
    <property type="entry name" value="OS11G0427500 PROTEIN"/>
    <property type="match status" value="1"/>
</dbReference>
<name>A0A5J9W9A2_9POAL</name>
<comment type="caution">
    <text evidence="2">The sequence shown here is derived from an EMBL/GenBank/DDBJ whole genome shotgun (WGS) entry which is preliminary data.</text>
</comment>
<dbReference type="EMBL" id="RWGY01000004">
    <property type="protein sequence ID" value="TVU44505.1"/>
    <property type="molecule type" value="Genomic_DNA"/>
</dbReference>
<keyword evidence="3" id="KW-1185">Reference proteome</keyword>
<evidence type="ECO:0000313" key="2">
    <source>
        <dbReference type="EMBL" id="TVU44505.1"/>
    </source>
</evidence>
<dbReference type="Gramene" id="TVU44505">
    <property type="protein sequence ID" value="TVU44505"/>
    <property type="gene ID" value="EJB05_03949"/>
</dbReference>
<dbReference type="PANTHER" id="PTHR34395:SF15">
    <property type="entry name" value="OS09G0292400 PROTEIN"/>
    <property type="match status" value="1"/>
</dbReference>
<evidence type="ECO:0000256" key="1">
    <source>
        <dbReference type="SAM" id="MobiDB-lite"/>
    </source>
</evidence>
<gene>
    <name evidence="2" type="ORF">EJB05_03949</name>
</gene>